<keyword evidence="1" id="KW-0645">Protease</keyword>
<name>A0A8I3AKR2_VERLO</name>
<keyword evidence="3" id="KW-0378">Hydrolase</keyword>
<evidence type="ECO:0000256" key="5">
    <source>
        <dbReference type="ARBA" id="ARBA00023049"/>
    </source>
</evidence>
<keyword evidence="6" id="KW-0812">Transmembrane</keyword>
<keyword evidence="6" id="KW-1133">Transmembrane helix</keyword>
<evidence type="ECO:0000259" key="7">
    <source>
        <dbReference type="Pfam" id="PF06985"/>
    </source>
</evidence>
<protein>
    <submittedName>
        <fullName evidence="9">Extracellular metalloproteinase mep like</fullName>
    </submittedName>
</protein>
<comment type="caution">
    <text evidence="9">The sequence shown here is derived from an EMBL/GenBank/DDBJ whole genome shotgun (WGS) entry which is preliminary data.</text>
</comment>
<evidence type="ECO:0000256" key="2">
    <source>
        <dbReference type="ARBA" id="ARBA00022723"/>
    </source>
</evidence>
<evidence type="ECO:0000256" key="4">
    <source>
        <dbReference type="ARBA" id="ARBA00022833"/>
    </source>
</evidence>
<reference evidence="9" key="1">
    <citation type="journal article" date="2021" name="Mol. Plant Pathol.">
        <title>A 20-kb lineage-specific genomic region tames virulence in pathogenic amphidiploid Verticillium longisporum.</title>
        <authorList>
            <person name="Harting R."/>
            <person name="Starke J."/>
            <person name="Kusch H."/>
            <person name="Poggeler S."/>
            <person name="Maurus I."/>
            <person name="Schluter R."/>
            <person name="Landesfeind M."/>
            <person name="Bulla I."/>
            <person name="Nowrousian M."/>
            <person name="de Jonge R."/>
            <person name="Stahlhut G."/>
            <person name="Hoff K.J."/>
            <person name="Asshauer K.P."/>
            <person name="Thurmer A."/>
            <person name="Stanke M."/>
            <person name="Daniel R."/>
            <person name="Morgenstern B."/>
            <person name="Thomma B.P.H.J."/>
            <person name="Kronstad J.W."/>
            <person name="Braus-Stromeyer S.A."/>
            <person name="Braus G.H."/>
        </authorList>
    </citation>
    <scope>NUCLEOTIDE SEQUENCE</scope>
    <source>
        <strain evidence="9">Vl32</strain>
    </source>
</reference>
<dbReference type="GO" id="GO:0006508">
    <property type="term" value="P:proteolysis"/>
    <property type="evidence" value="ECO:0007669"/>
    <property type="project" value="UniProtKB-KW"/>
</dbReference>
<dbReference type="Pfam" id="PF07504">
    <property type="entry name" value="FTP"/>
    <property type="match status" value="1"/>
</dbReference>
<dbReference type="InterPro" id="IPR010730">
    <property type="entry name" value="HET"/>
</dbReference>
<dbReference type="GO" id="GO:0046872">
    <property type="term" value="F:metal ion binding"/>
    <property type="evidence" value="ECO:0007669"/>
    <property type="project" value="UniProtKB-KW"/>
</dbReference>
<sequence length="1244" mass="139623">MTLSKRATYVETATELVKATVPGVTFRVVSDHYVGANGVAHVNFKQTVHGIDIDNADFNVNVDSNGEVFSFGNSFFSGEIPEEEPLKKRDFNDPVLALQKTTEILGLPIEASSASAEPKEGQETYTLTGTDGAVSDPVAKLVYIAQKDGSLVLTWRVETDIMDNWLLTYIDAKTGEDIHGIVDYVSDLATYNVYYVEGVIWQIKYQAEKYPHLAEELNTIASAHVLGMDVEDAEPKTFSYGSVGVQDGKLMMLFRPDALGSNISYAAQEDQLFPALNAVPSDAPLSFLARHSIKTEYDAKIDAVQKSIATQIAKPDIKLIPNFEASFATLKTAADAKGSEVRDDWEKQLGYLIEQYFEGLDWQLKNIKIEEDDLIQEGFNEAVENGELVFRLVDTLKYGSYGEVHNNRNSLAMATVDANLKRVRRMTLVSFFVGQLLGHIGSALLGWVLDSITFKISRFWIPLLCVFAITNGRLAIFLGLIGDWIIGTQDTTFVFSLIIFFAYAAQPLVFPDLDLPATEMWYEHAQRGPLTLPTFVISSILFHYPRGSVAFVKDGFHKAVTDPPSIGQLMDWFWVALACASVPHIIYTKLWRSHLLRLLTDVTWRFVGKFFYDLKTSFDLKIRRGSLPASGEDLSRPFEHPPLQNDWDIRLLYILPRGNSSKISCKLITIDIGQRHPTYQAMSYTWGDPTKTHTIWVNDKPFKTTQNVYNLLLDMSPVFEPRRIWIDSICINQEDNAEKAWQVSIMHHIYNAASLVTIWLGAGEDSHIAVDLVLELSHYIKTYKPTDKELFLKYVHERRTPRWLAIGKILAHPYFTRIWMVQEIAINKMLHVVYGRETIKWETLAPIILRLILSFEFSIMVEDSSVLGETNAPIGATNVVLLSSIRKRYHGGEMALSGPLLHLLAECWTFEATDPRDMVFALVGLAEDGAHPLVAPDYTKTPEEVFINAARFVYMQMNTLHEILPCSGVGWPRRLTALPSWVPDWSITGRSVIAALPKGKRAYQTSGGLVNRGPVVHEKGLEIEVIIVDKIDRMTEELERAAVDPLTYRINSTANMERCNAWILAAQALVATMSGDTYTNGQSHEEALWRTLVCDAPSVGTGELASGSGMDWPADPVYGLWYRYGMRHLVQVPLDDEDRALSPEEIHERMQLGSRWVTSAQFRCYSRRLAVTEKGYLALIPPLTEVGDMVAVIPGTAVPFILRGKGYDDDMNEKVYTLVGESYVHGLMNGEAADESKIEIVMME</sequence>
<feature type="transmembrane region" description="Helical" evidence="6">
    <location>
        <begin position="459"/>
        <end position="481"/>
    </location>
</feature>
<dbReference type="GO" id="GO:0008237">
    <property type="term" value="F:metallopeptidase activity"/>
    <property type="evidence" value="ECO:0007669"/>
    <property type="project" value="UniProtKB-KW"/>
</dbReference>
<dbReference type="InterPro" id="IPR011096">
    <property type="entry name" value="FTP_domain"/>
</dbReference>
<dbReference type="Proteomes" id="UP000689129">
    <property type="component" value="Unassembled WGS sequence"/>
</dbReference>
<gene>
    <name evidence="9" type="ORF">HYQ45_018968</name>
</gene>
<evidence type="ECO:0000256" key="6">
    <source>
        <dbReference type="SAM" id="Phobius"/>
    </source>
</evidence>
<dbReference type="PANTHER" id="PTHR24148:SF73">
    <property type="entry name" value="HET DOMAIN PROTEIN (AFU_ORTHOLOGUE AFUA_8G01020)"/>
    <property type="match status" value="1"/>
</dbReference>
<dbReference type="OrthoDB" id="2157530at2759"/>
<keyword evidence="4" id="KW-0862">Zinc</keyword>
<proteinExistence type="predicted"/>
<keyword evidence="6" id="KW-0472">Membrane</keyword>
<accession>A0A8I3AKR2</accession>
<feature type="domain" description="Heterokaryon incompatibility" evidence="7">
    <location>
        <begin position="679"/>
        <end position="823"/>
    </location>
</feature>
<evidence type="ECO:0000256" key="3">
    <source>
        <dbReference type="ARBA" id="ARBA00022801"/>
    </source>
</evidence>
<evidence type="ECO:0000256" key="1">
    <source>
        <dbReference type="ARBA" id="ARBA00022670"/>
    </source>
</evidence>
<dbReference type="EMBL" id="JAEMWZ010000275">
    <property type="protein sequence ID" value="KAG7128165.1"/>
    <property type="molecule type" value="Genomic_DNA"/>
</dbReference>
<evidence type="ECO:0000313" key="9">
    <source>
        <dbReference type="EMBL" id="KAG7128165.1"/>
    </source>
</evidence>
<feature type="domain" description="FTP" evidence="8">
    <location>
        <begin position="25"/>
        <end position="75"/>
    </location>
</feature>
<dbReference type="Pfam" id="PF26639">
    <property type="entry name" value="Het-6_barrel"/>
    <property type="match status" value="1"/>
</dbReference>
<feature type="transmembrane region" description="Helical" evidence="6">
    <location>
        <begin position="493"/>
        <end position="510"/>
    </location>
</feature>
<organism evidence="9 10">
    <name type="scientific">Verticillium longisporum</name>
    <name type="common">Verticillium dahliae var. longisporum</name>
    <dbReference type="NCBI Taxonomy" id="100787"/>
    <lineage>
        <taxon>Eukaryota</taxon>
        <taxon>Fungi</taxon>
        <taxon>Dikarya</taxon>
        <taxon>Ascomycota</taxon>
        <taxon>Pezizomycotina</taxon>
        <taxon>Sordariomycetes</taxon>
        <taxon>Hypocreomycetidae</taxon>
        <taxon>Glomerellales</taxon>
        <taxon>Plectosphaerellaceae</taxon>
        <taxon>Verticillium</taxon>
    </lineage>
</organism>
<dbReference type="PANTHER" id="PTHR24148">
    <property type="entry name" value="ANKYRIN REPEAT DOMAIN-CONTAINING PROTEIN 39 HOMOLOG-RELATED"/>
    <property type="match status" value="1"/>
</dbReference>
<feature type="transmembrane region" description="Helical" evidence="6">
    <location>
        <begin position="428"/>
        <end position="447"/>
    </location>
</feature>
<dbReference type="AlphaFoldDB" id="A0A8I3AKR2"/>
<keyword evidence="2" id="KW-0479">Metal-binding</keyword>
<keyword evidence="5" id="KW-0482">Metalloprotease</keyword>
<dbReference type="InterPro" id="IPR052895">
    <property type="entry name" value="HetReg/Transcr_Mod"/>
</dbReference>
<dbReference type="Pfam" id="PF06985">
    <property type="entry name" value="HET"/>
    <property type="match status" value="1"/>
</dbReference>
<evidence type="ECO:0000259" key="8">
    <source>
        <dbReference type="Pfam" id="PF07504"/>
    </source>
</evidence>
<evidence type="ECO:0000313" key="10">
    <source>
        <dbReference type="Proteomes" id="UP000689129"/>
    </source>
</evidence>